<dbReference type="PANTHER" id="PTHR41532:SF1">
    <property type="entry name" value="FIXS PROTEIN"/>
    <property type="match status" value="1"/>
</dbReference>
<dbReference type="EMBL" id="LGIA01000198">
    <property type="protein sequence ID" value="KOH43156.1"/>
    <property type="molecule type" value="Genomic_DNA"/>
</dbReference>
<dbReference type="AlphaFoldDB" id="A0A0L8V419"/>
<protein>
    <submittedName>
        <fullName evidence="3">Cbb3-type cytochrome oxidase maturation protein</fullName>
    </submittedName>
</protein>
<comment type="caution">
    <text evidence="3">The sequence shown here is derived from an EMBL/GenBank/DDBJ whole genome shotgun (WGS) entry which is preliminary data.</text>
</comment>
<reference evidence="4" key="1">
    <citation type="submission" date="2015-07" db="EMBL/GenBank/DDBJ databases">
        <title>Genome sequencing of Sunxiuqinia dokdonensis strain SK.</title>
        <authorList>
            <person name="Ahn S."/>
            <person name="Kim B.-C."/>
        </authorList>
    </citation>
    <scope>NUCLEOTIDE SEQUENCE [LARGE SCALE GENOMIC DNA]</scope>
    <source>
        <strain evidence="4">SK</strain>
    </source>
</reference>
<evidence type="ECO:0000256" key="2">
    <source>
        <dbReference type="SAM" id="Phobius"/>
    </source>
</evidence>
<evidence type="ECO:0000313" key="4">
    <source>
        <dbReference type="Proteomes" id="UP000036958"/>
    </source>
</evidence>
<accession>A0A0L8V419</accession>
<evidence type="ECO:0000313" key="3">
    <source>
        <dbReference type="EMBL" id="KOH43156.1"/>
    </source>
</evidence>
<dbReference type="InterPro" id="IPR004714">
    <property type="entry name" value="Cyt_oxidase_maturation_cbb3"/>
</dbReference>
<proteinExistence type="predicted"/>
<dbReference type="PATRIC" id="fig|1409788.3.peg.4134"/>
<dbReference type="PANTHER" id="PTHR41532">
    <property type="entry name" value="FIXS PROTEIN"/>
    <property type="match status" value="1"/>
</dbReference>
<dbReference type="RefSeq" id="WP_053187411.1">
    <property type="nucleotide sequence ID" value="NZ_LGIA01000198.1"/>
</dbReference>
<dbReference type="STRING" id="1409788.NC99_40450"/>
<feature type="region of interest" description="Disordered" evidence="1">
    <location>
        <begin position="47"/>
        <end position="69"/>
    </location>
</feature>
<keyword evidence="2" id="KW-0812">Transmembrane</keyword>
<dbReference type="OrthoDB" id="9802763at2"/>
<evidence type="ECO:0000256" key="1">
    <source>
        <dbReference type="SAM" id="MobiDB-lite"/>
    </source>
</evidence>
<feature type="transmembrane region" description="Helical" evidence="2">
    <location>
        <begin position="6"/>
        <end position="26"/>
    </location>
</feature>
<keyword evidence="4" id="KW-1185">Reference proteome</keyword>
<organism evidence="3 4">
    <name type="scientific">Sunxiuqinia dokdonensis</name>
    <dbReference type="NCBI Taxonomy" id="1409788"/>
    <lineage>
        <taxon>Bacteria</taxon>
        <taxon>Pseudomonadati</taxon>
        <taxon>Bacteroidota</taxon>
        <taxon>Bacteroidia</taxon>
        <taxon>Marinilabiliales</taxon>
        <taxon>Prolixibacteraceae</taxon>
        <taxon>Sunxiuqinia</taxon>
    </lineage>
</organism>
<dbReference type="Pfam" id="PF03597">
    <property type="entry name" value="FixS"/>
    <property type="match status" value="1"/>
</dbReference>
<dbReference type="Proteomes" id="UP000036958">
    <property type="component" value="Unassembled WGS sequence"/>
</dbReference>
<keyword evidence="2" id="KW-1133">Transmembrane helix</keyword>
<dbReference type="NCBIfam" id="TIGR00847">
    <property type="entry name" value="ccoS"/>
    <property type="match status" value="1"/>
</dbReference>
<gene>
    <name evidence="3" type="ORF">NC99_40450</name>
</gene>
<name>A0A0L8V419_9BACT</name>
<keyword evidence="2" id="KW-0472">Membrane</keyword>
<sequence length="69" mass="7770">MSVVFVLIIIGILVASVFLFAFIWAVRNGQFDDSYTPSVRILFDDPVSSKENQSDLTEDKSQKKQSIKS</sequence>